<keyword evidence="10" id="KW-0472">Membrane</keyword>
<dbReference type="Pfam" id="PF00672">
    <property type="entry name" value="HAMP"/>
    <property type="match status" value="1"/>
</dbReference>
<dbReference type="SMART" id="SM00304">
    <property type="entry name" value="HAMP"/>
    <property type="match status" value="1"/>
</dbReference>
<keyword evidence="10" id="KW-0812">Transmembrane</keyword>
<keyword evidence="13" id="KW-1185">Reference proteome</keyword>
<dbReference type="Gene3D" id="6.10.340.10">
    <property type="match status" value="1"/>
</dbReference>
<evidence type="ECO:0000256" key="8">
    <source>
        <dbReference type="ARBA" id="ARBA00022840"/>
    </source>
</evidence>
<dbReference type="Gene3D" id="1.20.5.1930">
    <property type="match status" value="1"/>
</dbReference>
<evidence type="ECO:0000256" key="5">
    <source>
        <dbReference type="ARBA" id="ARBA00022679"/>
    </source>
</evidence>
<dbReference type="Gene3D" id="3.30.565.10">
    <property type="entry name" value="Histidine kinase-like ATPase, C-terminal domain"/>
    <property type="match status" value="1"/>
</dbReference>
<dbReference type="SUPFAM" id="SSF158472">
    <property type="entry name" value="HAMP domain-like"/>
    <property type="match status" value="1"/>
</dbReference>
<name>A0ABP3U3P5_9GAMM</name>
<dbReference type="Pfam" id="PF02518">
    <property type="entry name" value="HATPase_c"/>
    <property type="match status" value="1"/>
</dbReference>
<dbReference type="RefSeq" id="WP_343793770.1">
    <property type="nucleotide sequence ID" value="NZ_BAAAEU010000027.1"/>
</dbReference>
<dbReference type="PANTHER" id="PTHR24421">
    <property type="entry name" value="NITRATE/NITRITE SENSOR PROTEIN NARX-RELATED"/>
    <property type="match status" value="1"/>
</dbReference>
<organism evidence="12 13">
    <name type="scientific">Dokdonella soli</name>
    <dbReference type="NCBI Taxonomy" id="529810"/>
    <lineage>
        <taxon>Bacteria</taxon>
        <taxon>Pseudomonadati</taxon>
        <taxon>Pseudomonadota</taxon>
        <taxon>Gammaproteobacteria</taxon>
        <taxon>Lysobacterales</taxon>
        <taxon>Rhodanobacteraceae</taxon>
        <taxon>Dokdonella</taxon>
    </lineage>
</organism>
<dbReference type="PANTHER" id="PTHR24421:SF10">
    <property type="entry name" value="NITRATE_NITRITE SENSOR PROTEIN NARQ"/>
    <property type="match status" value="1"/>
</dbReference>
<comment type="caution">
    <text evidence="12">The sequence shown here is derived from an EMBL/GenBank/DDBJ whole genome shotgun (WGS) entry which is preliminary data.</text>
</comment>
<evidence type="ECO:0000256" key="4">
    <source>
        <dbReference type="ARBA" id="ARBA00022553"/>
    </source>
</evidence>
<dbReference type="Pfam" id="PF07730">
    <property type="entry name" value="HisKA_3"/>
    <property type="match status" value="1"/>
</dbReference>
<keyword evidence="7" id="KW-0418">Kinase</keyword>
<comment type="subcellular location">
    <subcellularLocation>
        <location evidence="2">Membrane</location>
    </subcellularLocation>
</comment>
<reference evidence="13" key="1">
    <citation type="journal article" date="2019" name="Int. J. Syst. Evol. Microbiol.">
        <title>The Global Catalogue of Microorganisms (GCM) 10K type strain sequencing project: providing services to taxonomists for standard genome sequencing and annotation.</title>
        <authorList>
            <consortium name="The Broad Institute Genomics Platform"/>
            <consortium name="The Broad Institute Genome Sequencing Center for Infectious Disease"/>
            <person name="Wu L."/>
            <person name="Ma J."/>
        </authorList>
    </citation>
    <scope>NUCLEOTIDE SEQUENCE [LARGE SCALE GENOMIC DNA]</scope>
    <source>
        <strain evidence="13">JCM 15421</strain>
    </source>
</reference>
<accession>A0ABP3U3P5</accession>
<evidence type="ECO:0000256" key="10">
    <source>
        <dbReference type="SAM" id="Phobius"/>
    </source>
</evidence>
<dbReference type="InterPro" id="IPR003594">
    <property type="entry name" value="HATPase_dom"/>
</dbReference>
<evidence type="ECO:0000259" key="11">
    <source>
        <dbReference type="PROSITE" id="PS50885"/>
    </source>
</evidence>
<dbReference type="CDD" id="cd06225">
    <property type="entry name" value="HAMP"/>
    <property type="match status" value="1"/>
</dbReference>
<keyword evidence="10" id="KW-1133">Transmembrane helix</keyword>
<dbReference type="PROSITE" id="PS50885">
    <property type="entry name" value="HAMP"/>
    <property type="match status" value="1"/>
</dbReference>
<comment type="catalytic activity">
    <reaction evidence="1">
        <text>ATP + protein L-histidine = ADP + protein N-phospho-L-histidine.</text>
        <dbReference type="EC" id="2.7.13.3"/>
    </reaction>
</comment>
<keyword evidence="9" id="KW-0902">Two-component regulatory system</keyword>
<evidence type="ECO:0000256" key="2">
    <source>
        <dbReference type="ARBA" id="ARBA00004370"/>
    </source>
</evidence>
<protein>
    <recommendedName>
        <fullName evidence="3">histidine kinase</fullName>
        <ecNumber evidence="3">2.7.13.3</ecNumber>
    </recommendedName>
</protein>
<evidence type="ECO:0000313" key="12">
    <source>
        <dbReference type="EMBL" id="GAA0723744.1"/>
    </source>
</evidence>
<evidence type="ECO:0000256" key="9">
    <source>
        <dbReference type="ARBA" id="ARBA00023012"/>
    </source>
</evidence>
<dbReference type="SUPFAM" id="SSF55874">
    <property type="entry name" value="ATPase domain of HSP90 chaperone/DNA topoisomerase II/histidine kinase"/>
    <property type="match status" value="1"/>
</dbReference>
<keyword evidence="8" id="KW-0067">ATP-binding</keyword>
<dbReference type="InterPro" id="IPR003660">
    <property type="entry name" value="HAMP_dom"/>
</dbReference>
<keyword evidence="5" id="KW-0808">Transferase</keyword>
<dbReference type="SMART" id="SM00387">
    <property type="entry name" value="HATPase_c"/>
    <property type="match status" value="1"/>
</dbReference>
<keyword evidence="6" id="KW-0547">Nucleotide-binding</keyword>
<proteinExistence type="predicted"/>
<feature type="domain" description="HAMP" evidence="11">
    <location>
        <begin position="226"/>
        <end position="278"/>
    </location>
</feature>
<dbReference type="InterPro" id="IPR011712">
    <property type="entry name" value="Sig_transdc_His_kin_sub3_dim/P"/>
</dbReference>
<feature type="transmembrane region" description="Helical" evidence="10">
    <location>
        <begin position="16"/>
        <end position="37"/>
    </location>
</feature>
<dbReference type="Proteomes" id="UP001501523">
    <property type="component" value="Unassembled WGS sequence"/>
</dbReference>
<dbReference type="EC" id="2.7.13.3" evidence="3"/>
<feature type="transmembrane region" description="Helical" evidence="10">
    <location>
        <begin position="209"/>
        <end position="228"/>
    </location>
</feature>
<dbReference type="CDD" id="cd16917">
    <property type="entry name" value="HATPase_UhpB-NarQ-NarX-like"/>
    <property type="match status" value="1"/>
</dbReference>
<dbReference type="InterPro" id="IPR036890">
    <property type="entry name" value="HATPase_C_sf"/>
</dbReference>
<dbReference type="EMBL" id="BAAAEU010000027">
    <property type="protein sequence ID" value="GAA0723744.1"/>
    <property type="molecule type" value="Genomic_DNA"/>
</dbReference>
<evidence type="ECO:0000256" key="3">
    <source>
        <dbReference type="ARBA" id="ARBA00012438"/>
    </source>
</evidence>
<evidence type="ECO:0000313" key="13">
    <source>
        <dbReference type="Proteomes" id="UP001501523"/>
    </source>
</evidence>
<evidence type="ECO:0000256" key="7">
    <source>
        <dbReference type="ARBA" id="ARBA00022777"/>
    </source>
</evidence>
<dbReference type="InterPro" id="IPR050482">
    <property type="entry name" value="Sensor_HK_TwoCompSys"/>
</dbReference>
<evidence type="ECO:0000256" key="1">
    <source>
        <dbReference type="ARBA" id="ARBA00000085"/>
    </source>
</evidence>
<evidence type="ECO:0000256" key="6">
    <source>
        <dbReference type="ARBA" id="ARBA00022741"/>
    </source>
</evidence>
<keyword evidence="4" id="KW-0597">Phosphoprotein</keyword>
<sequence>MTVLRPQLRGLVSKLALFYVLLSLPTLIVVQSAILLYEFHRFMDGLAAGSLDRSAEHGAAELAAQWPHLRGADGTDRAALQIWLDAWALRLQQPRGGLTPDQSYVLLELADVPLAAAILAPDGQELARSRGDRHWTPELPRPDETASAAASGATAVALPGSESPYVIRRAVAPLRTASGELLGLLFVELRVPVPWRRLLFDSSFESPTVFGFLIVFGLASSIFLAAWVTRRLNHIARAATAWSRGDFSDRIGDRSRDELGGLSALLDRMALDLRGLLRSRAQLATLAERQRLARDLHDTVKQKAFALNLQLATARRVLADAPGADRLEQAQRLSQQIQQELAQILDEMRASDTELPLAERVRTRANEWAHTSGMLLGFDLEDVPPLAAPLEESLLRIVDEALSNVLRHSGATRVDLVLRREAERVRLAISDNGRGTPDEPVLGMGLRNMRERAQGLPGGRFDIDVPADHGTRVTVSFLAAEIPIP</sequence>
<gene>
    <name evidence="12" type="ORF">GCM10009105_35900</name>
</gene>